<evidence type="ECO:0000313" key="2">
    <source>
        <dbReference type="EnsemblMetazoa" id="G7493.1:cds"/>
    </source>
</evidence>
<accession>A0A8W8NQW8</accession>
<dbReference type="AlphaFoldDB" id="A0A8W8NQW8"/>
<evidence type="ECO:0000313" key="3">
    <source>
        <dbReference type="Proteomes" id="UP000005408"/>
    </source>
</evidence>
<proteinExistence type="predicted"/>
<dbReference type="EnsemblMetazoa" id="G7493.1">
    <property type="protein sequence ID" value="G7493.1:cds"/>
    <property type="gene ID" value="G7493"/>
</dbReference>
<reference evidence="2" key="1">
    <citation type="submission" date="2022-08" db="UniProtKB">
        <authorList>
            <consortium name="EnsemblMetazoa"/>
        </authorList>
    </citation>
    <scope>IDENTIFICATION</scope>
    <source>
        <strain evidence="2">05x7-T-G4-1.051#20</strain>
    </source>
</reference>
<dbReference type="Pfam" id="PF18139">
    <property type="entry name" value="LSDAT_euk"/>
    <property type="match status" value="1"/>
</dbReference>
<feature type="domain" description="TRPM SLOG" evidence="1">
    <location>
        <begin position="3"/>
        <end position="46"/>
    </location>
</feature>
<evidence type="ECO:0000259" key="1">
    <source>
        <dbReference type="Pfam" id="PF18139"/>
    </source>
</evidence>
<protein>
    <recommendedName>
        <fullName evidence="1">TRPM SLOG domain-containing protein</fullName>
    </recommendedName>
</protein>
<sequence>MPVPIAIIVCEGDLDTINHISNALGKKLPVIIMKGSGMAADLVCERLQNSDLELKKKASILFGIRFDDDMYETLKEQLDKIYEGRDLIGIFDLDQDDPLKLSNIVGEAVVSCWSTEDLKTDVLHNQPSERAVKPVKNDNSDKKKSLAWRLLRPNSTSATFITPLLEEFKESRPYILNPKYSAPTSLPLYFFFGYQYLQESSNLMEECGPQIKEQEARNVCHTYKCLLKKKKKKKLKDDDEMIFNGLPTSVASAAKKLCRCILRYKVTGLVCAAVLGKLSKKAGNVKEQVLSNDLEKHSK</sequence>
<organism evidence="2 3">
    <name type="scientific">Magallana gigas</name>
    <name type="common">Pacific oyster</name>
    <name type="synonym">Crassostrea gigas</name>
    <dbReference type="NCBI Taxonomy" id="29159"/>
    <lineage>
        <taxon>Eukaryota</taxon>
        <taxon>Metazoa</taxon>
        <taxon>Spiralia</taxon>
        <taxon>Lophotrochozoa</taxon>
        <taxon>Mollusca</taxon>
        <taxon>Bivalvia</taxon>
        <taxon>Autobranchia</taxon>
        <taxon>Pteriomorphia</taxon>
        <taxon>Ostreida</taxon>
        <taxon>Ostreoidea</taxon>
        <taxon>Ostreidae</taxon>
        <taxon>Magallana</taxon>
    </lineage>
</organism>
<keyword evidence="3" id="KW-1185">Reference proteome</keyword>
<name>A0A8W8NQW8_MAGGI</name>
<dbReference type="Proteomes" id="UP000005408">
    <property type="component" value="Unassembled WGS sequence"/>
</dbReference>
<dbReference type="InterPro" id="IPR041491">
    <property type="entry name" value="TRPM_SLOG"/>
</dbReference>